<accession>A0A7N2L946</accession>
<dbReference type="AlphaFoldDB" id="A0A7N2L946"/>
<comment type="function">
    <text evidence="9">Component of the signal recognition particle (SRP) complex, a ribonucleoprotein complex that mediates the cotranslational targeting of secretory and membrane proteins to the endoplasmic reticulum (ER).</text>
</comment>
<dbReference type="InterPro" id="IPR026270">
    <property type="entry name" value="SRP72"/>
</dbReference>
<evidence type="ECO:0000256" key="6">
    <source>
        <dbReference type="ARBA" id="ARBA00022824"/>
    </source>
</evidence>
<dbReference type="PANTHER" id="PTHR14094">
    <property type="entry name" value="SIGNAL RECOGNITION PARTICLE 72"/>
    <property type="match status" value="1"/>
</dbReference>
<reference evidence="12" key="2">
    <citation type="submission" date="2021-01" db="UniProtKB">
        <authorList>
            <consortium name="EnsemblPlants"/>
        </authorList>
    </citation>
    <scope>IDENTIFICATION</scope>
</reference>
<keyword evidence="8 9" id="KW-0687">Ribonucleoprotein</keyword>
<dbReference type="SUPFAM" id="SSF48452">
    <property type="entry name" value="TPR-like"/>
    <property type="match status" value="1"/>
</dbReference>
<keyword evidence="13" id="KW-1185">Reference proteome</keyword>
<organism evidence="12 13">
    <name type="scientific">Quercus lobata</name>
    <name type="common">Valley oak</name>
    <dbReference type="NCBI Taxonomy" id="97700"/>
    <lineage>
        <taxon>Eukaryota</taxon>
        <taxon>Viridiplantae</taxon>
        <taxon>Streptophyta</taxon>
        <taxon>Embryophyta</taxon>
        <taxon>Tracheophyta</taxon>
        <taxon>Spermatophyta</taxon>
        <taxon>Magnoliopsida</taxon>
        <taxon>eudicotyledons</taxon>
        <taxon>Gunneridae</taxon>
        <taxon>Pentapetalae</taxon>
        <taxon>rosids</taxon>
        <taxon>fabids</taxon>
        <taxon>Fagales</taxon>
        <taxon>Fagaceae</taxon>
        <taxon>Quercus</taxon>
    </lineage>
</organism>
<dbReference type="FunCoup" id="A0A7N2L946">
    <property type="interactions" value="3900"/>
</dbReference>
<dbReference type="Pfam" id="PF08492">
    <property type="entry name" value="SRP72"/>
    <property type="match status" value="1"/>
</dbReference>
<feature type="region of interest" description="Disordered" evidence="10">
    <location>
        <begin position="1"/>
        <end position="24"/>
    </location>
</feature>
<dbReference type="GO" id="GO:0008312">
    <property type="term" value="F:7S RNA binding"/>
    <property type="evidence" value="ECO:0007669"/>
    <property type="project" value="InterPro"/>
</dbReference>
<name>A0A7N2L946_QUELO</name>
<dbReference type="InterPro" id="IPR031545">
    <property type="entry name" value="SRP72_TPR-like"/>
</dbReference>
<dbReference type="InParanoid" id="A0A7N2L946"/>
<dbReference type="OMA" id="NDMKVLA"/>
<dbReference type="GeneID" id="115982324"/>
<evidence type="ECO:0000256" key="9">
    <source>
        <dbReference type="PIRNR" id="PIRNR038922"/>
    </source>
</evidence>
<protein>
    <recommendedName>
        <fullName evidence="4 9">Signal recognition particle subunit SRP72</fullName>
    </recommendedName>
</protein>
<keyword evidence="5 9" id="KW-0963">Cytoplasm</keyword>
<evidence type="ECO:0000256" key="8">
    <source>
        <dbReference type="ARBA" id="ARBA00023274"/>
    </source>
</evidence>
<comment type="similarity">
    <text evidence="3 9">Belongs to the SRP72 family.</text>
</comment>
<dbReference type="GO" id="GO:0005786">
    <property type="term" value="C:signal recognition particle, endoplasmic reticulum targeting"/>
    <property type="evidence" value="ECO:0007669"/>
    <property type="project" value="UniProtKB-UniRule"/>
</dbReference>
<dbReference type="InterPro" id="IPR011990">
    <property type="entry name" value="TPR-like_helical_dom_sf"/>
</dbReference>
<dbReference type="PIRSF" id="PIRSF038922">
    <property type="entry name" value="SRP72"/>
    <property type="match status" value="1"/>
</dbReference>
<evidence type="ECO:0000256" key="4">
    <source>
        <dbReference type="ARBA" id="ARBA00018350"/>
    </source>
</evidence>
<reference evidence="12 13" key="1">
    <citation type="journal article" date="2016" name="G3 (Bethesda)">
        <title>First Draft Assembly and Annotation of the Genome of a California Endemic Oak Quercus lobata Nee (Fagaceae).</title>
        <authorList>
            <person name="Sork V.L."/>
            <person name="Fitz-Gibbon S.T."/>
            <person name="Puiu D."/>
            <person name="Crepeau M."/>
            <person name="Gugger P.F."/>
            <person name="Sherman R."/>
            <person name="Stevens K."/>
            <person name="Langley C.H."/>
            <person name="Pellegrini M."/>
            <person name="Salzberg S.L."/>
        </authorList>
    </citation>
    <scope>NUCLEOTIDE SEQUENCE [LARGE SCALE GENOMIC DNA]</scope>
    <source>
        <strain evidence="12 13">cv. SW786</strain>
    </source>
</reference>
<dbReference type="Gene3D" id="1.25.40.10">
    <property type="entry name" value="Tetratricopeptide repeat domain"/>
    <property type="match status" value="2"/>
</dbReference>
<feature type="domain" description="Signal recognition particle SRP72 subunit RNA-binding" evidence="11">
    <location>
        <begin position="551"/>
        <end position="604"/>
    </location>
</feature>
<dbReference type="FunFam" id="1.25.40.10:FF:001600">
    <property type="entry name" value="Signal recognition particle subunit SRP72"/>
    <property type="match status" value="1"/>
</dbReference>
<dbReference type="Pfam" id="PF17004">
    <property type="entry name" value="SRP_TPR_like"/>
    <property type="match status" value="1"/>
</dbReference>
<evidence type="ECO:0000313" key="12">
    <source>
        <dbReference type="EnsemblPlants" id="QL03p055332:mrna"/>
    </source>
</evidence>
<feature type="region of interest" description="Disordered" evidence="10">
    <location>
        <begin position="538"/>
        <end position="673"/>
    </location>
</feature>
<keyword evidence="6" id="KW-0256">Endoplasmic reticulum</keyword>
<comment type="subcellular location">
    <subcellularLocation>
        <location evidence="2 9">Cytoplasm</location>
    </subcellularLocation>
    <subcellularLocation>
        <location evidence="1">Endoplasmic reticulum</location>
    </subcellularLocation>
</comment>
<evidence type="ECO:0000256" key="5">
    <source>
        <dbReference type="ARBA" id="ARBA00022490"/>
    </source>
</evidence>
<dbReference type="GO" id="GO:0005783">
    <property type="term" value="C:endoplasmic reticulum"/>
    <property type="evidence" value="ECO:0007669"/>
    <property type="project" value="UniProtKB-SubCell"/>
</dbReference>
<evidence type="ECO:0000256" key="10">
    <source>
        <dbReference type="SAM" id="MobiDB-lite"/>
    </source>
</evidence>
<dbReference type="Gramene" id="QL03p055332:mrna">
    <property type="protein sequence ID" value="QL03p055332:mrna"/>
    <property type="gene ID" value="QL03p055332"/>
</dbReference>
<gene>
    <name evidence="12" type="primary">LOC115982324</name>
</gene>
<keyword evidence="7 9" id="KW-0733">Signal recognition particle</keyword>
<dbReference type="RefSeq" id="XP_030960743.1">
    <property type="nucleotide sequence ID" value="XM_031104883.1"/>
</dbReference>
<dbReference type="KEGG" id="qlo:115982324"/>
<dbReference type="GO" id="GO:0043022">
    <property type="term" value="F:ribosome binding"/>
    <property type="evidence" value="ECO:0007669"/>
    <property type="project" value="TreeGrafter"/>
</dbReference>
<evidence type="ECO:0000256" key="2">
    <source>
        <dbReference type="ARBA" id="ARBA00004496"/>
    </source>
</evidence>
<dbReference type="FunFam" id="1.25.40.10:FF:000648">
    <property type="entry name" value="Signal recognition particle subunit SRP72"/>
    <property type="match status" value="1"/>
</dbReference>
<dbReference type="EMBL" id="LRBV02000003">
    <property type="status" value="NOT_ANNOTATED_CDS"/>
    <property type="molecule type" value="Genomic_DNA"/>
</dbReference>
<sequence>MAPKPKDKPKPSHSPSQPPPPIEDLFASLSKHIQRSEFEQAAKVTDQVLRVAPGDEDAIRCKVVALIKADRIDDALSTIQSTKKVPIDFTFFKAYCLYRQNKLDEALESLKTQETNSATMLLESQILYRLGKMDACVDIYQKLQKSKIDSLEINSVAGLVSSGRASEVQGMLDALRVKATSNFELAYNTACSLIERNKYTDAEQLLLSARRIGQETLMEDNLPDDDIEIELAPIAVQLAYVQQLLGHTQEASEAYTDIINRDLADEPSLAVAVNNLIALKGPKDVSDGLRKLDRLKEKDSQNFQLAHGLNLKLSPKQREAVYANRVLLLLHANRLDQARELVAAVSDMFADSVMPVLLQAAVFVRENKAVRAEEVLGQFAEKFPDKSKVVLLARAQVAAAAGHPQIAAESLAKIPDIQHMPATVATLVSLKERAGDIDGAAAVLDSAIKWWSNAMTEDNKLNIIMQEAASFKLRHGHEEDAARLYEELVKSHGNMEALVGLVTTVARVDVNKAETYEKQLKPLPGLRGVDVDSLEKTSGAKHVDGSASHVGATEAYEEGKSKAKSKKKRKRKPRYPKGFDPANPGPPPDPERWLPKRERSSYRPKRKDKRAAQVRGSQGAVVREKQEAGTSGASSNSSNSKSNQVNTSKGTSQNAAAEQSKPSSKSSRKKSRN</sequence>
<evidence type="ECO:0000313" key="13">
    <source>
        <dbReference type="Proteomes" id="UP000594261"/>
    </source>
</evidence>
<dbReference type="PANTHER" id="PTHR14094:SF9">
    <property type="entry name" value="SIGNAL RECOGNITION PARTICLE SUBUNIT SRP72"/>
    <property type="match status" value="1"/>
</dbReference>
<evidence type="ECO:0000256" key="7">
    <source>
        <dbReference type="ARBA" id="ARBA00023135"/>
    </source>
</evidence>
<dbReference type="GO" id="GO:0006614">
    <property type="term" value="P:SRP-dependent cotranslational protein targeting to membrane"/>
    <property type="evidence" value="ECO:0007669"/>
    <property type="project" value="UniProtKB-UniRule"/>
</dbReference>
<feature type="compositionally biased region" description="Basic and acidic residues" evidence="10">
    <location>
        <begin position="1"/>
        <end position="10"/>
    </location>
</feature>
<feature type="compositionally biased region" description="Basic residues" evidence="10">
    <location>
        <begin position="562"/>
        <end position="575"/>
    </location>
</feature>
<feature type="compositionally biased region" description="Basic and acidic residues" evidence="10">
    <location>
        <begin position="589"/>
        <end position="601"/>
    </location>
</feature>
<dbReference type="InterPro" id="IPR013699">
    <property type="entry name" value="Signal_recog_part_SRP72_RNA-bd"/>
</dbReference>
<dbReference type="EnsemblPlants" id="QL03p055332:mrna">
    <property type="protein sequence ID" value="QL03p055332:mrna"/>
    <property type="gene ID" value="QL03p055332"/>
</dbReference>
<dbReference type="Proteomes" id="UP000594261">
    <property type="component" value="Chromosome 3"/>
</dbReference>
<evidence type="ECO:0000259" key="11">
    <source>
        <dbReference type="Pfam" id="PF08492"/>
    </source>
</evidence>
<feature type="compositionally biased region" description="Low complexity" evidence="10">
    <location>
        <begin position="631"/>
        <end position="648"/>
    </location>
</feature>
<evidence type="ECO:0000256" key="3">
    <source>
        <dbReference type="ARBA" id="ARBA00007676"/>
    </source>
</evidence>
<evidence type="ECO:0000256" key="1">
    <source>
        <dbReference type="ARBA" id="ARBA00004240"/>
    </source>
</evidence>
<proteinExistence type="inferred from homology"/>
<dbReference type="OrthoDB" id="5421607at2759"/>